<proteinExistence type="predicted"/>
<dbReference type="RefSeq" id="WP_230271563.1">
    <property type="nucleotide sequence ID" value="NZ_JAJKFW010000006.1"/>
</dbReference>
<gene>
    <name evidence="2" type="ORF">LOC71_04060</name>
</gene>
<dbReference type="CDD" id="cd08946">
    <property type="entry name" value="SDR_e"/>
    <property type="match status" value="1"/>
</dbReference>
<dbReference type="SUPFAM" id="SSF51735">
    <property type="entry name" value="NAD(P)-binding Rossmann-fold domains"/>
    <property type="match status" value="1"/>
</dbReference>
<evidence type="ECO:0000259" key="1">
    <source>
        <dbReference type="Pfam" id="PF01370"/>
    </source>
</evidence>
<organism evidence="2 3">
    <name type="scientific">Rhodopirellula halodulae</name>
    <dbReference type="NCBI Taxonomy" id="2894198"/>
    <lineage>
        <taxon>Bacteria</taxon>
        <taxon>Pseudomonadati</taxon>
        <taxon>Planctomycetota</taxon>
        <taxon>Planctomycetia</taxon>
        <taxon>Pirellulales</taxon>
        <taxon>Pirellulaceae</taxon>
        <taxon>Rhodopirellula</taxon>
    </lineage>
</organism>
<dbReference type="PANTHER" id="PTHR43245">
    <property type="entry name" value="BIFUNCTIONAL POLYMYXIN RESISTANCE PROTEIN ARNA"/>
    <property type="match status" value="1"/>
</dbReference>
<dbReference type="Proteomes" id="UP001430306">
    <property type="component" value="Unassembled WGS sequence"/>
</dbReference>
<feature type="domain" description="NAD-dependent epimerase/dehydratase" evidence="1">
    <location>
        <begin position="3"/>
        <end position="235"/>
    </location>
</feature>
<dbReference type="Pfam" id="PF01370">
    <property type="entry name" value="Epimerase"/>
    <property type="match status" value="1"/>
</dbReference>
<dbReference type="Gene3D" id="3.40.50.720">
    <property type="entry name" value="NAD(P)-binding Rossmann-like Domain"/>
    <property type="match status" value="1"/>
</dbReference>
<sequence>MFIAVTGATGFLGQELISQLVEEGHQVRAMSRQPDPPEIGPEPDQVSWIQGELDDWDSLERLVDGAEAVVHTALAREGESFMTTPDDPLQYAQTNLMGSMALLEKAAIGTPTKFVFVSSGAVHQHVVDGLTLDEQHPLRPGALYGACKASMETMVHAYGLSGRIDACTVRPVSIYGAEEPIEQSKWFQLVMDVAAGKEVSADGGGKVVHVKDVARAIRHLLAESDSVAGETFNCCDRFISEHEVAQRVMEITGSNANLTGQPKESGREMSTAKLEKRGFRFGGLALLDETIRQYVRAASQA</sequence>
<dbReference type="EMBL" id="JAJKFW010000006">
    <property type="protein sequence ID" value="MCC9641436.1"/>
    <property type="molecule type" value="Genomic_DNA"/>
</dbReference>
<evidence type="ECO:0000313" key="2">
    <source>
        <dbReference type="EMBL" id="MCC9641436.1"/>
    </source>
</evidence>
<dbReference type="InterPro" id="IPR050177">
    <property type="entry name" value="Lipid_A_modif_metabolic_enz"/>
</dbReference>
<accession>A0ABS8ND07</accession>
<dbReference type="InterPro" id="IPR036291">
    <property type="entry name" value="NAD(P)-bd_dom_sf"/>
</dbReference>
<dbReference type="PANTHER" id="PTHR43245:SF58">
    <property type="entry name" value="BLL5923 PROTEIN"/>
    <property type="match status" value="1"/>
</dbReference>
<comment type="caution">
    <text evidence="2">The sequence shown here is derived from an EMBL/GenBank/DDBJ whole genome shotgun (WGS) entry which is preliminary data.</text>
</comment>
<protein>
    <submittedName>
        <fullName evidence="2">NAD(P)-dependent oxidoreductase</fullName>
    </submittedName>
</protein>
<keyword evidence="3" id="KW-1185">Reference proteome</keyword>
<name>A0ABS8ND07_9BACT</name>
<evidence type="ECO:0000313" key="3">
    <source>
        <dbReference type="Proteomes" id="UP001430306"/>
    </source>
</evidence>
<reference evidence="2" key="1">
    <citation type="submission" date="2021-11" db="EMBL/GenBank/DDBJ databases">
        <title>Genome sequence.</title>
        <authorList>
            <person name="Sun Q."/>
        </authorList>
    </citation>
    <scope>NUCLEOTIDE SEQUENCE</scope>
    <source>
        <strain evidence="2">JC740</strain>
    </source>
</reference>
<dbReference type="InterPro" id="IPR001509">
    <property type="entry name" value="Epimerase_deHydtase"/>
</dbReference>